<dbReference type="InterPro" id="IPR052159">
    <property type="entry name" value="Competence_DNA_uptake"/>
</dbReference>
<dbReference type="PATRIC" id="fig|1094491.5.peg.601"/>
<dbReference type="AlphaFoldDB" id="N6VMH7"/>
<feature type="transmembrane region" description="Helical" evidence="6">
    <location>
        <begin position="589"/>
        <end position="608"/>
    </location>
</feature>
<evidence type="ECO:0000256" key="1">
    <source>
        <dbReference type="ARBA" id="ARBA00004651"/>
    </source>
</evidence>
<dbReference type="PANTHER" id="PTHR30619">
    <property type="entry name" value="DNA INTERNALIZATION/COMPETENCE PROTEIN COMEC/REC2"/>
    <property type="match status" value="1"/>
</dbReference>
<name>N6VMH7_9HYPH</name>
<feature type="transmembrane region" description="Helical" evidence="6">
    <location>
        <begin position="359"/>
        <end position="377"/>
    </location>
</feature>
<evidence type="ECO:0000256" key="2">
    <source>
        <dbReference type="ARBA" id="ARBA00022475"/>
    </source>
</evidence>
<accession>N6VMH7</accession>
<feature type="transmembrane region" description="Helical" evidence="6">
    <location>
        <begin position="506"/>
        <end position="531"/>
    </location>
</feature>
<dbReference type="Pfam" id="PF13567">
    <property type="entry name" value="DUF4131"/>
    <property type="match status" value="1"/>
</dbReference>
<evidence type="ECO:0000256" key="4">
    <source>
        <dbReference type="ARBA" id="ARBA00022989"/>
    </source>
</evidence>
<comment type="caution">
    <text evidence="9">The sequence shown here is derived from an EMBL/GenBank/DDBJ whole genome shotgun (WGS) entry which is preliminary data.</text>
</comment>
<evidence type="ECO:0000259" key="7">
    <source>
        <dbReference type="Pfam" id="PF03772"/>
    </source>
</evidence>
<proteinExistence type="predicted"/>
<reference evidence="9 10" key="1">
    <citation type="journal article" date="2013" name="PLoS Genet.">
        <title>A gene transfer agent and a dynamic repertoire of secretion systems hold the keys to the explosive radiation of the emerging pathogen Bartonella.</title>
        <authorList>
            <person name="Guy L."/>
            <person name="Nystedt B."/>
            <person name="Toft C."/>
            <person name="Zaremba-Niedzwiedzka K."/>
            <person name="Berglund E.C."/>
            <person name="Granberg F."/>
            <person name="Naslund K."/>
            <person name="Eriksson A.S."/>
            <person name="Andersson S.G."/>
        </authorList>
    </citation>
    <scope>NUCLEOTIDE SEQUENCE [LARGE SCALE GENOMIC DNA]</scope>
    <source>
        <strain evidence="9 10">91-4</strain>
    </source>
</reference>
<feature type="domain" description="DUF4131" evidence="8">
    <location>
        <begin position="100"/>
        <end position="235"/>
    </location>
</feature>
<feature type="transmembrane region" description="Helical" evidence="6">
    <location>
        <begin position="71"/>
        <end position="93"/>
    </location>
</feature>
<dbReference type="RefSeq" id="WP_010701117.1">
    <property type="nucleotide sequence ID" value="NZ_CM001844.1"/>
</dbReference>
<evidence type="ECO:0000256" key="3">
    <source>
        <dbReference type="ARBA" id="ARBA00022692"/>
    </source>
</evidence>
<keyword evidence="5 6" id="KW-0472">Membrane</keyword>
<dbReference type="EMBL" id="AGWA01000006">
    <property type="protein sequence ID" value="ENN92252.1"/>
    <property type="molecule type" value="Genomic_DNA"/>
</dbReference>
<feature type="transmembrane region" description="Helical" evidence="6">
    <location>
        <begin position="123"/>
        <end position="142"/>
    </location>
</feature>
<evidence type="ECO:0000256" key="6">
    <source>
        <dbReference type="SAM" id="Phobius"/>
    </source>
</evidence>
<evidence type="ECO:0000256" key="5">
    <source>
        <dbReference type="ARBA" id="ARBA00023136"/>
    </source>
</evidence>
<keyword evidence="3 6" id="KW-0812">Transmembrane</keyword>
<dbReference type="STRING" id="1094491.BBbe_05580"/>
<dbReference type="OrthoDB" id="9790149at2"/>
<dbReference type="Proteomes" id="UP000014038">
    <property type="component" value="Chromosome"/>
</dbReference>
<evidence type="ECO:0000313" key="10">
    <source>
        <dbReference type="Proteomes" id="UP000014038"/>
    </source>
</evidence>
<sequence>MLDPNKVNDNLLRRSLSKKKSLDLIQQDDFSIINSADNTICIRQSVYLLTFLKENIIIFWRWLIDCIQKEISFGLPFLLILIFFSTGVVFYFCLDREPSWKQFIILISTFLGILYILRRYRGMWLITGFLFCVILGALAAKIETWRMSTTMLGSDVSTTLTGRIVSIEPIEKGGFRLNIDVLSTQKPVLYHAPDRVRLIAKHLPYGLASGDGVYGKVRLRALSGPVRPGSYDFSFHNYFKRIGAYGIFLEKPIKISVAQPDTLLDRALQKIENLRMVMTQQINATISGEEGKIAAALITGYRGGISKDTNKALRVAGLAHILSISGLHMALLSGMVLIVIRSFLALFPIFSSYYSAKKFAAVVALIITFFYLMLSGMNVAAQRSFVMVSVLLIAVLCNRSAVTMRNFAIAGLVTVATIPHAILSPSFQMSFSATAALIAAFGWWSERRSSYTGRTTPSYVGGGVLRFIFSSVVSICASSLVAGFASGIYAAYHFANVASLGMISNILALPIVFIFVMPFGLIGAFAMLMGLEWLPLQIMGFGISLVIKIAYAVTAISPTLRPGFMPLSAFVLLSLGLVGLTFLKTPIKFFFSIFIFIGIFVCMVYSPVQLIIANNMSLVGIINERKLYIDRYYASKFVLSVWANSFHVQDTIKPTKNGPSLNGQFICNNNICTALLEKGLKVAVLRGKTDQCINADIVIRASTISNQTCDKIAPITFTSQQLLSRGSVMMTKKGDIIWSSNGFHRPWNIHRQNSHRS</sequence>
<feature type="transmembrane region" description="Helical" evidence="6">
    <location>
        <begin position="100"/>
        <end position="117"/>
    </location>
</feature>
<evidence type="ECO:0000259" key="8">
    <source>
        <dbReference type="Pfam" id="PF13567"/>
    </source>
</evidence>
<feature type="transmembrane region" description="Helical" evidence="6">
    <location>
        <begin position="422"/>
        <end position="444"/>
    </location>
</feature>
<dbReference type="PANTHER" id="PTHR30619:SF1">
    <property type="entry name" value="RECOMBINATION PROTEIN 2"/>
    <property type="match status" value="1"/>
</dbReference>
<comment type="subcellular location">
    <subcellularLocation>
        <location evidence="1">Cell membrane</location>
        <topology evidence="1">Multi-pass membrane protein</topology>
    </subcellularLocation>
</comment>
<keyword evidence="10" id="KW-1185">Reference proteome</keyword>
<organism evidence="9 10">
    <name type="scientific">Bartonella bovis 91-4</name>
    <dbReference type="NCBI Taxonomy" id="1094491"/>
    <lineage>
        <taxon>Bacteria</taxon>
        <taxon>Pseudomonadati</taxon>
        <taxon>Pseudomonadota</taxon>
        <taxon>Alphaproteobacteria</taxon>
        <taxon>Hyphomicrobiales</taxon>
        <taxon>Bartonellaceae</taxon>
        <taxon>Bartonella</taxon>
    </lineage>
</organism>
<keyword evidence="2" id="KW-1003">Cell membrane</keyword>
<dbReference type="InterPro" id="IPR025405">
    <property type="entry name" value="DUF4131"/>
</dbReference>
<feature type="transmembrane region" description="Helical" evidence="6">
    <location>
        <begin position="538"/>
        <end position="557"/>
    </location>
</feature>
<dbReference type="GO" id="GO:0005886">
    <property type="term" value="C:plasma membrane"/>
    <property type="evidence" value="ECO:0007669"/>
    <property type="project" value="UniProtKB-SubCell"/>
</dbReference>
<gene>
    <name evidence="9" type="ORF">BBbe_05580</name>
</gene>
<dbReference type="eggNOG" id="COG0658">
    <property type="taxonomic scope" value="Bacteria"/>
</dbReference>
<evidence type="ECO:0000313" key="9">
    <source>
        <dbReference type="EMBL" id="ENN92252.1"/>
    </source>
</evidence>
<feature type="domain" description="ComEC/Rec2-related protein" evidence="7">
    <location>
        <begin position="297"/>
        <end position="583"/>
    </location>
</feature>
<feature type="transmembrane region" description="Helical" evidence="6">
    <location>
        <begin position="563"/>
        <end position="582"/>
    </location>
</feature>
<dbReference type="InterPro" id="IPR004477">
    <property type="entry name" value="ComEC_N"/>
</dbReference>
<protein>
    <submittedName>
        <fullName evidence="9">ComEC/Rec2-related protein</fullName>
    </submittedName>
</protein>
<dbReference type="HOGENOM" id="CLU_011826_1_0_5"/>
<keyword evidence="4 6" id="KW-1133">Transmembrane helix</keyword>
<dbReference type="Pfam" id="PF03772">
    <property type="entry name" value="Competence"/>
    <property type="match status" value="1"/>
</dbReference>
<feature type="transmembrane region" description="Helical" evidence="6">
    <location>
        <begin position="464"/>
        <end position="494"/>
    </location>
</feature>
<dbReference type="NCBIfam" id="TIGR00360">
    <property type="entry name" value="ComEC_N-term"/>
    <property type="match status" value="1"/>
</dbReference>